<reference evidence="2" key="1">
    <citation type="journal article" date="2011" name="PLoS Genet.">
        <title>Genomic analysis of the necrotrophic fungal pathogens Sclerotinia sclerotiorum and Botrytis cinerea.</title>
        <authorList>
            <person name="Amselem J."/>
            <person name="Cuomo C.A."/>
            <person name="van Kan J.A."/>
            <person name="Viaud M."/>
            <person name="Benito E.P."/>
            <person name="Couloux A."/>
            <person name="Coutinho P.M."/>
            <person name="de Vries R.P."/>
            <person name="Dyer P.S."/>
            <person name="Fillinger S."/>
            <person name="Fournier E."/>
            <person name="Gout L."/>
            <person name="Hahn M."/>
            <person name="Kohn L."/>
            <person name="Lapalu N."/>
            <person name="Plummer K.M."/>
            <person name="Pradier J.M."/>
            <person name="Quevillon E."/>
            <person name="Sharon A."/>
            <person name="Simon A."/>
            <person name="ten Have A."/>
            <person name="Tudzynski B."/>
            <person name="Tudzynski P."/>
            <person name="Wincker P."/>
            <person name="Andrew M."/>
            <person name="Anthouard V."/>
            <person name="Beever R.E."/>
            <person name="Beffa R."/>
            <person name="Benoit I."/>
            <person name="Bouzid O."/>
            <person name="Brault B."/>
            <person name="Chen Z."/>
            <person name="Choquer M."/>
            <person name="Collemare J."/>
            <person name="Cotton P."/>
            <person name="Danchin E.G."/>
            <person name="Da Silva C."/>
            <person name="Gautier A."/>
            <person name="Giraud C."/>
            <person name="Giraud T."/>
            <person name="Gonzalez C."/>
            <person name="Grossetete S."/>
            <person name="Guldener U."/>
            <person name="Henrissat B."/>
            <person name="Howlett B.J."/>
            <person name="Kodira C."/>
            <person name="Kretschmer M."/>
            <person name="Lappartient A."/>
            <person name="Leroch M."/>
            <person name="Levis C."/>
            <person name="Mauceli E."/>
            <person name="Neuveglise C."/>
            <person name="Oeser B."/>
            <person name="Pearson M."/>
            <person name="Poulain J."/>
            <person name="Poussereau N."/>
            <person name="Quesneville H."/>
            <person name="Rascle C."/>
            <person name="Schumacher J."/>
            <person name="Segurens B."/>
            <person name="Sexton A."/>
            <person name="Silva E."/>
            <person name="Sirven C."/>
            <person name="Soanes D.M."/>
            <person name="Talbot N.J."/>
            <person name="Templeton M."/>
            <person name="Yandava C."/>
            <person name="Yarden O."/>
            <person name="Zeng Q."/>
            <person name="Rollins J.A."/>
            <person name="Lebrun M.H."/>
            <person name="Dickman M."/>
        </authorList>
    </citation>
    <scope>NUCLEOTIDE SEQUENCE [LARGE SCALE GENOMIC DNA]</scope>
    <source>
        <strain evidence="2">T4</strain>
    </source>
</reference>
<dbReference type="HOGENOM" id="CLU_2721906_0_0_1"/>
<dbReference type="Proteomes" id="UP000008177">
    <property type="component" value="Unplaced contigs"/>
</dbReference>
<gene>
    <name evidence="1" type="ORF">BofuT4_uP053710.1</name>
</gene>
<dbReference type="InParanoid" id="G2XVF0"/>
<protein>
    <submittedName>
        <fullName evidence="1">Uncharacterized protein</fullName>
    </submittedName>
</protein>
<accession>G2XVF0</accession>
<dbReference type="EMBL" id="FQ790271">
    <property type="protein sequence ID" value="CCD44470.1"/>
    <property type="molecule type" value="Genomic_DNA"/>
</dbReference>
<evidence type="ECO:0000313" key="1">
    <source>
        <dbReference type="EMBL" id="CCD44470.1"/>
    </source>
</evidence>
<dbReference type="AlphaFoldDB" id="G2XVF0"/>
<evidence type="ECO:0000313" key="2">
    <source>
        <dbReference type="Proteomes" id="UP000008177"/>
    </source>
</evidence>
<name>G2XVF0_BOTF4</name>
<proteinExistence type="predicted"/>
<organism evidence="1 2">
    <name type="scientific">Botryotinia fuckeliana (strain T4)</name>
    <name type="common">Noble rot fungus</name>
    <name type="synonym">Botrytis cinerea</name>
    <dbReference type="NCBI Taxonomy" id="999810"/>
    <lineage>
        <taxon>Eukaryota</taxon>
        <taxon>Fungi</taxon>
        <taxon>Dikarya</taxon>
        <taxon>Ascomycota</taxon>
        <taxon>Pezizomycotina</taxon>
        <taxon>Leotiomycetes</taxon>
        <taxon>Helotiales</taxon>
        <taxon>Sclerotiniaceae</taxon>
        <taxon>Botrytis</taxon>
    </lineage>
</organism>
<sequence>MSIKWQLERRMAMIYTAVPQFCEAIGENLHLANIQIFIGRRRDTRFQMWEKFDFRLAVHLSHRSFRHIKVPM</sequence>